<dbReference type="PANTHER" id="PTHR47707:SF1">
    <property type="entry name" value="NUDIX HYDROLASE FAMILY PROTEIN"/>
    <property type="match status" value="1"/>
</dbReference>
<dbReference type="AlphaFoldDB" id="A0A0G0PRY8"/>
<keyword evidence="4" id="KW-0235">DNA replication</keyword>
<dbReference type="GO" id="GO:0046872">
    <property type="term" value="F:metal ion binding"/>
    <property type="evidence" value="ECO:0007669"/>
    <property type="project" value="UniProtKB-KW"/>
</dbReference>
<name>A0A0G0PRY8_9BACT</name>
<sequence length="138" mass="16030">MNDNRDIYKSAGIIIRSRRLLVEKDVDKEYFISPGGKIEQGETPEEALIRELDEEFHIKVKEEDLEEFGHFHAPASGQEERTVHMNVFLVKKHLGKISHGYKVEKILWLSSKVPKEIKVGSIFEHEVIPRLKKLNLID</sequence>
<evidence type="ECO:0000259" key="13">
    <source>
        <dbReference type="PROSITE" id="PS51462"/>
    </source>
</evidence>
<comment type="similarity">
    <text evidence="2 12">Belongs to the Nudix hydrolase family.</text>
</comment>
<comment type="caution">
    <text evidence="14">The sequence shown here is derived from an EMBL/GenBank/DDBJ whole genome shotgun (WGS) entry which is preliminary data.</text>
</comment>
<evidence type="ECO:0000256" key="2">
    <source>
        <dbReference type="ARBA" id="ARBA00005582"/>
    </source>
</evidence>
<dbReference type="GO" id="GO:0044715">
    <property type="term" value="F:8-oxo-dGDP phosphatase activity"/>
    <property type="evidence" value="ECO:0007669"/>
    <property type="project" value="TreeGrafter"/>
</dbReference>
<reference evidence="14 15" key="1">
    <citation type="journal article" date="2015" name="Nature">
        <title>rRNA introns, odd ribosomes, and small enigmatic genomes across a large radiation of phyla.</title>
        <authorList>
            <person name="Brown C.T."/>
            <person name="Hug L.A."/>
            <person name="Thomas B.C."/>
            <person name="Sharon I."/>
            <person name="Castelle C.J."/>
            <person name="Singh A."/>
            <person name="Wilkins M.J."/>
            <person name="Williams K.H."/>
            <person name="Banfield J.F."/>
        </authorList>
    </citation>
    <scope>NUCLEOTIDE SEQUENCE [LARGE SCALE GENOMIC DNA]</scope>
</reference>
<protein>
    <recommendedName>
        <fullName evidence="11">8-oxo-dGTP diphosphatase</fullName>
        <ecNumber evidence="11">3.6.1.55</ecNumber>
    </recommendedName>
</protein>
<evidence type="ECO:0000256" key="9">
    <source>
        <dbReference type="ARBA" id="ARBA00023204"/>
    </source>
</evidence>
<keyword evidence="5" id="KW-0479">Metal-binding</keyword>
<evidence type="ECO:0000313" key="15">
    <source>
        <dbReference type="Proteomes" id="UP000033881"/>
    </source>
</evidence>
<dbReference type="Pfam" id="PF00293">
    <property type="entry name" value="NUDIX"/>
    <property type="match status" value="1"/>
</dbReference>
<evidence type="ECO:0000256" key="4">
    <source>
        <dbReference type="ARBA" id="ARBA00022705"/>
    </source>
</evidence>
<comment type="catalytic activity">
    <reaction evidence="10">
        <text>8-oxo-dGTP + H2O = 8-oxo-dGMP + diphosphate + H(+)</text>
        <dbReference type="Rhea" id="RHEA:31575"/>
        <dbReference type="ChEBI" id="CHEBI:15377"/>
        <dbReference type="ChEBI" id="CHEBI:15378"/>
        <dbReference type="ChEBI" id="CHEBI:33019"/>
        <dbReference type="ChEBI" id="CHEBI:63224"/>
        <dbReference type="ChEBI" id="CHEBI:77896"/>
        <dbReference type="EC" id="3.6.1.55"/>
    </reaction>
</comment>
<gene>
    <name evidence="14" type="ORF">UT24_C0008G0068</name>
</gene>
<dbReference type="Proteomes" id="UP000033881">
    <property type="component" value="Unassembled WGS sequence"/>
</dbReference>
<dbReference type="GO" id="GO:0035539">
    <property type="term" value="F:8-oxo-7,8-dihydrodeoxyguanosine triphosphate pyrophosphatase activity"/>
    <property type="evidence" value="ECO:0007669"/>
    <property type="project" value="UniProtKB-EC"/>
</dbReference>
<dbReference type="SUPFAM" id="SSF55811">
    <property type="entry name" value="Nudix"/>
    <property type="match status" value="1"/>
</dbReference>
<keyword evidence="6" id="KW-0227">DNA damage</keyword>
<dbReference type="InterPro" id="IPR015797">
    <property type="entry name" value="NUDIX_hydrolase-like_dom_sf"/>
</dbReference>
<proteinExistence type="inferred from homology"/>
<comment type="cofactor">
    <cofactor evidence="1">
        <name>Mg(2+)</name>
        <dbReference type="ChEBI" id="CHEBI:18420"/>
    </cofactor>
</comment>
<dbReference type="InterPro" id="IPR000086">
    <property type="entry name" value="NUDIX_hydrolase_dom"/>
</dbReference>
<dbReference type="InterPro" id="IPR047127">
    <property type="entry name" value="MutT-like"/>
</dbReference>
<dbReference type="PANTHER" id="PTHR47707">
    <property type="entry name" value="8-OXO-DGTP DIPHOSPHATASE"/>
    <property type="match status" value="1"/>
</dbReference>
<keyword evidence="3" id="KW-0515">Mutator protein</keyword>
<accession>A0A0G0PRY8</accession>
<dbReference type="InterPro" id="IPR020476">
    <property type="entry name" value="Nudix_hydrolase"/>
</dbReference>
<feature type="domain" description="Nudix hydrolase" evidence="13">
    <location>
        <begin position="4"/>
        <end position="133"/>
    </location>
</feature>
<dbReference type="Gene3D" id="3.90.79.10">
    <property type="entry name" value="Nucleoside Triphosphate Pyrophosphohydrolase"/>
    <property type="match status" value="1"/>
</dbReference>
<dbReference type="InterPro" id="IPR020084">
    <property type="entry name" value="NUDIX_hydrolase_CS"/>
</dbReference>
<dbReference type="GO" id="GO:0008413">
    <property type="term" value="F:8-oxo-7,8-dihydroguanosine triphosphate pyrophosphatase activity"/>
    <property type="evidence" value="ECO:0007669"/>
    <property type="project" value="TreeGrafter"/>
</dbReference>
<dbReference type="EC" id="3.6.1.55" evidence="11"/>
<keyword evidence="7 12" id="KW-0378">Hydrolase</keyword>
<dbReference type="GO" id="GO:0044716">
    <property type="term" value="F:8-oxo-GDP phosphatase activity"/>
    <property type="evidence" value="ECO:0007669"/>
    <property type="project" value="TreeGrafter"/>
</dbReference>
<dbReference type="STRING" id="1618574.UT24_C0008G0068"/>
<evidence type="ECO:0000256" key="8">
    <source>
        <dbReference type="ARBA" id="ARBA00022842"/>
    </source>
</evidence>
<evidence type="ECO:0000256" key="3">
    <source>
        <dbReference type="ARBA" id="ARBA00022457"/>
    </source>
</evidence>
<organism evidence="14 15">
    <name type="scientific">Candidatus Woesebacteria bacterium GW2011_GWB1_39_12</name>
    <dbReference type="NCBI Taxonomy" id="1618574"/>
    <lineage>
        <taxon>Bacteria</taxon>
        <taxon>Candidatus Woeseibacteriota</taxon>
    </lineage>
</organism>
<evidence type="ECO:0000313" key="14">
    <source>
        <dbReference type="EMBL" id="KKR00940.1"/>
    </source>
</evidence>
<evidence type="ECO:0000256" key="12">
    <source>
        <dbReference type="RuleBase" id="RU003476"/>
    </source>
</evidence>
<dbReference type="PATRIC" id="fig|1618574.4.peg.636"/>
<evidence type="ECO:0000256" key="1">
    <source>
        <dbReference type="ARBA" id="ARBA00001946"/>
    </source>
</evidence>
<evidence type="ECO:0000256" key="6">
    <source>
        <dbReference type="ARBA" id="ARBA00022763"/>
    </source>
</evidence>
<keyword evidence="8" id="KW-0460">Magnesium</keyword>
<evidence type="ECO:0000256" key="10">
    <source>
        <dbReference type="ARBA" id="ARBA00035861"/>
    </source>
</evidence>
<evidence type="ECO:0000256" key="11">
    <source>
        <dbReference type="ARBA" id="ARBA00038905"/>
    </source>
</evidence>
<dbReference type="GO" id="GO:0006260">
    <property type="term" value="P:DNA replication"/>
    <property type="evidence" value="ECO:0007669"/>
    <property type="project" value="UniProtKB-KW"/>
</dbReference>
<keyword evidence="9" id="KW-0234">DNA repair</keyword>
<evidence type="ECO:0000256" key="7">
    <source>
        <dbReference type="ARBA" id="ARBA00022801"/>
    </source>
</evidence>
<dbReference type="CDD" id="cd04690">
    <property type="entry name" value="NUDIX_Hydrolase"/>
    <property type="match status" value="1"/>
</dbReference>
<dbReference type="GO" id="GO:0006281">
    <property type="term" value="P:DNA repair"/>
    <property type="evidence" value="ECO:0007669"/>
    <property type="project" value="UniProtKB-KW"/>
</dbReference>
<dbReference type="PRINTS" id="PR00502">
    <property type="entry name" value="NUDIXFAMILY"/>
</dbReference>
<dbReference type="EMBL" id="LBWB01000008">
    <property type="protein sequence ID" value="KKR00940.1"/>
    <property type="molecule type" value="Genomic_DNA"/>
</dbReference>
<dbReference type="PROSITE" id="PS00893">
    <property type="entry name" value="NUDIX_BOX"/>
    <property type="match status" value="1"/>
</dbReference>
<dbReference type="PROSITE" id="PS51462">
    <property type="entry name" value="NUDIX"/>
    <property type="match status" value="1"/>
</dbReference>
<evidence type="ECO:0000256" key="5">
    <source>
        <dbReference type="ARBA" id="ARBA00022723"/>
    </source>
</evidence>